<dbReference type="EMBL" id="FP929041">
    <property type="protein sequence ID" value="CBK88433.1"/>
    <property type="molecule type" value="Genomic_DNA"/>
</dbReference>
<proteinExistence type="predicted"/>
<sequence>MQNQLLFHEFFMAERLYWCRGVYDSRNDTWINTYFDDA</sequence>
<reference evidence="1 2" key="1">
    <citation type="submission" date="2010-03" db="EMBL/GenBank/DDBJ databases">
        <title>The genome sequence of Eubacterium cylindroides T2-87.</title>
        <authorList>
            <consortium name="metaHIT consortium -- http://www.metahit.eu/"/>
            <person name="Pajon A."/>
            <person name="Turner K."/>
            <person name="Parkhill J."/>
            <person name="Duncan S."/>
            <person name="Flint H."/>
        </authorList>
    </citation>
    <scope>NUCLEOTIDE SEQUENCE [LARGE SCALE GENOMIC DNA]</scope>
    <source>
        <strain evidence="1 2">T2-87</strain>
    </source>
</reference>
<dbReference type="AlphaFoldDB" id="D4JE11"/>
<dbReference type="Proteomes" id="UP000008801">
    <property type="component" value="Chromosome"/>
</dbReference>
<evidence type="ECO:0000313" key="1">
    <source>
        <dbReference type="EMBL" id="CBK88433.1"/>
    </source>
</evidence>
<dbReference type="KEGG" id="euc:EC1_08460"/>
<accession>D4JE11</accession>
<name>D4JE11_9FIRM</name>
<dbReference type="HOGENOM" id="CLU_3328100_0_0_9"/>
<gene>
    <name evidence="1" type="ORF">EC1_08460</name>
</gene>
<protein>
    <submittedName>
        <fullName evidence="1">Uncharacterized protein</fullName>
    </submittedName>
</protein>
<evidence type="ECO:0000313" key="2">
    <source>
        <dbReference type="Proteomes" id="UP000008801"/>
    </source>
</evidence>
<organism evidence="1 2">
    <name type="scientific">Faecalitalea cylindroides T2-87</name>
    <dbReference type="NCBI Taxonomy" id="717960"/>
    <lineage>
        <taxon>Bacteria</taxon>
        <taxon>Bacillati</taxon>
        <taxon>Bacillota</taxon>
        <taxon>Erysipelotrichia</taxon>
        <taxon>Erysipelotrichales</taxon>
        <taxon>Erysipelotrichaceae</taxon>
        <taxon>Faecalitalea</taxon>
    </lineage>
</organism>
<reference evidence="1 2" key="2">
    <citation type="submission" date="2010-03" db="EMBL/GenBank/DDBJ databases">
        <authorList>
            <person name="Pajon A."/>
        </authorList>
    </citation>
    <scope>NUCLEOTIDE SEQUENCE [LARGE SCALE GENOMIC DNA]</scope>
    <source>
        <strain evidence="1 2">T2-87</strain>
    </source>
</reference>